<dbReference type="GO" id="GO:0016887">
    <property type="term" value="F:ATP hydrolysis activity"/>
    <property type="evidence" value="ECO:0007669"/>
    <property type="project" value="InterPro"/>
</dbReference>
<keyword evidence="4" id="KW-1185">Reference proteome</keyword>
<feature type="compositionally biased region" description="Polar residues" evidence="1">
    <location>
        <begin position="1"/>
        <end position="10"/>
    </location>
</feature>
<feature type="compositionally biased region" description="Basic and acidic residues" evidence="1">
    <location>
        <begin position="1006"/>
        <end position="1015"/>
    </location>
</feature>
<evidence type="ECO:0000256" key="1">
    <source>
        <dbReference type="SAM" id="MobiDB-lite"/>
    </source>
</evidence>
<dbReference type="PANTHER" id="PTHR46411:SF3">
    <property type="entry name" value="AAA+ ATPASE DOMAIN-CONTAINING PROTEIN"/>
    <property type="match status" value="1"/>
</dbReference>
<dbReference type="EMBL" id="JAOQAZ010000026">
    <property type="protein sequence ID" value="KAJ4252401.1"/>
    <property type="molecule type" value="Genomic_DNA"/>
</dbReference>
<feature type="compositionally biased region" description="Basic and acidic residues" evidence="1">
    <location>
        <begin position="171"/>
        <end position="196"/>
    </location>
</feature>
<feature type="compositionally biased region" description="Basic and acidic residues" evidence="1">
    <location>
        <begin position="276"/>
        <end position="295"/>
    </location>
</feature>
<evidence type="ECO:0000259" key="2">
    <source>
        <dbReference type="SMART" id="SM00382"/>
    </source>
</evidence>
<dbReference type="PANTHER" id="PTHR46411">
    <property type="entry name" value="FAMILY ATPASE, PUTATIVE-RELATED"/>
    <property type="match status" value="1"/>
</dbReference>
<feature type="compositionally biased region" description="Basic and acidic residues" evidence="1">
    <location>
        <begin position="990"/>
        <end position="999"/>
    </location>
</feature>
<dbReference type="InterPro" id="IPR056599">
    <property type="entry name" value="AAA_lid_fung"/>
</dbReference>
<proteinExistence type="predicted"/>
<dbReference type="InterPro" id="IPR003959">
    <property type="entry name" value="ATPase_AAA_core"/>
</dbReference>
<evidence type="ECO:0000313" key="3">
    <source>
        <dbReference type="EMBL" id="KAJ4252401.1"/>
    </source>
</evidence>
<feature type="region of interest" description="Disordered" evidence="1">
    <location>
        <begin position="990"/>
        <end position="1106"/>
    </location>
</feature>
<feature type="region of interest" description="Disordered" evidence="1">
    <location>
        <begin position="260"/>
        <end position="304"/>
    </location>
</feature>
<feature type="compositionally biased region" description="Low complexity" evidence="1">
    <location>
        <begin position="322"/>
        <end position="334"/>
    </location>
</feature>
<comment type="caution">
    <text evidence="3">The sequence shown here is derived from an EMBL/GenBank/DDBJ whole genome shotgun (WGS) entry which is preliminary data.</text>
</comment>
<dbReference type="Pfam" id="PF23232">
    <property type="entry name" value="AAA_lid_13"/>
    <property type="match status" value="1"/>
</dbReference>
<dbReference type="InterPro" id="IPR003593">
    <property type="entry name" value="AAA+_ATPase"/>
</dbReference>
<gene>
    <name evidence="3" type="ORF">NW762_010999</name>
</gene>
<feature type="compositionally biased region" description="Polar residues" evidence="1">
    <location>
        <begin position="63"/>
        <end position="73"/>
    </location>
</feature>
<accession>A0A9W8RS31</accession>
<feature type="compositionally biased region" description="Acidic residues" evidence="1">
    <location>
        <begin position="101"/>
        <end position="114"/>
    </location>
</feature>
<feature type="region of interest" description="Disordered" evidence="1">
    <location>
        <begin position="1"/>
        <end position="73"/>
    </location>
</feature>
<feature type="region of interest" description="Disordered" evidence="1">
    <location>
        <begin position="399"/>
        <end position="419"/>
    </location>
</feature>
<dbReference type="InterPro" id="IPR054289">
    <property type="entry name" value="DUF7025"/>
</dbReference>
<reference evidence="3" key="1">
    <citation type="submission" date="2022-09" db="EMBL/GenBank/DDBJ databases">
        <title>Fusarium specimens isolated from Avocado Roots.</title>
        <authorList>
            <person name="Stajich J."/>
            <person name="Roper C."/>
            <person name="Heimlech-Rivalta G."/>
        </authorList>
    </citation>
    <scope>NUCLEOTIDE SEQUENCE</scope>
    <source>
        <strain evidence="3">CF00136</strain>
    </source>
</reference>
<feature type="region of interest" description="Disordered" evidence="1">
    <location>
        <begin position="95"/>
        <end position="126"/>
    </location>
</feature>
<sequence>MDEAKQQSQDGVICTPTPPPESATAEVARHSETQEEANDPTQSLEIERQDETGPAGGNDTGEHTSNFPWSQPSSYTELTSAVAYEWLQDMSSRITKLESSPQEEEEEGVEEADSGEQVAEPTRTEPKVRDCNWEQFKNRFSNDDCTYAIEALLSGHDLDVEMEEEQLTRLSPDERERFTESRRSKPSRRAEAAKELGKQRIERVRINSSAVLALLRKVTGETSWSGKPHTFLRPFKIFIHFHDKMEEEFSKLQAKFGASDLDKGSDQQEAPIKSSDASRVKGESKSVDTDADKLDNSSSPDISEMIDSGQKLIDTVPAETASKCQSKDSNSSSKPDGILDSLDYTAYEEVKTYMDFVRTRLLPEYHKFDSIDHSHRSKVQYADLWYLFRPGELVFERDDSKASSSRKGVSGHRPAAGKPGGRRLWRIYLMTSEEIDWHVQNLEDVGGDLRRNTVNDTGTMNISAYYIDFDGTSYRGVPFNWTIARFDGEKDITKLDIYPVRFENDYQDTLQYLQERGQQFQNLLQTHVAVQHDGWTLTHAPGGGLIDEDAGDKSEYIDSDVIIDFQEAYQVHATWKPTFGNYILNQFEPTIEDDNFGIIQWSGPDRSKAIRTTKEVVIQLDEVGSLEWNLLAAKDDFLIDEEVRTVETDPTKQKFTLDDLALLPARLMVYSLRQRRFVNADIANLKHLPVASDPFNDLKISEMDKVLIRSVVHDHFDKKEIQRNLQMRGTEPVEQDFIRGKGKGLVILLHGAPGVGKTATAEAVAAAHRKPLFPITCGDLGIDPMTVETTLSEIFRLANLWDCVLLLDEAEIFLSHREKKDDNLQRNALVSIFLRTLEYYPGILFLTTNRVGVLDEALNSRVHVSLHFKHLDSFQTLELFKMNLKRSEMIARQRAANTSQPELIIRSEEIQQFALENFDKRPNPSGPWWNGRQIRNAFQIATSLAYVGQSSGKDRSGCHLGREHFEQVLRFIQGYDQYRQNLFHKTDSELAEHREERFSRPVGETMGRRDDRGGERYMPPSFARHSSSYSASSTSNRGTPDRQLDPEFAGLDPRGSVTPTRGYRREPSLSPNYLGFEGAPQRPPSRREYGDREYDDYGYPRRGGGM</sequence>
<dbReference type="Pfam" id="PF00004">
    <property type="entry name" value="AAA"/>
    <property type="match status" value="1"/>
</dbReference>
<name>A0A9W8RS31_9HYPO</name>
<dbReference type="Proteomes" id="UP001152049">
    <property type="component" value="Unassembled WGS sequence"/>
</dbReference>
<dbReference type="AlphaFoldDB" id="A0A9W8RS31"/>
<dbReference type="SUPFAM" id="SSF52540">
    <property type="entry name" value="P-loop containing nucleoside triphosphate hydrolases"/>
    <property type="match status" value="1"/>
</dbReference>
<protein>
    <recommendedName>
        <fullName evidence="2">AAA+ ATPase domain-containing protein</fullName>
    </recommendedName>
</protein>
<dbReference type="Pfam" id="PF22942">
    <property type="entry name" value="DUF7025"/>
    <property type="match status" value="1"/>
</dbReference>
<organism evidence="3 4">
    <name type="scientific">Fusarium torreyae</name>
    <dbReference type="NCBI Taxonomy" id="1237075"/>
    <lineage>
        <taxon>Eukaryota</taxon>
        <taxon>Fungi</taxon>
        <taxon>Dikarya</taxon>
        <taxon>Ascomycota</taxon>
        <taxon>Pezizomycotina</taxon>
        <taxon>Sordariomycetes</taxon>
        <taxon>Hypocreomycetidae</taxon>
        <taxon>Hypocreales</taxon>
        <taxon>Nectriaceae</taxon>
        <taxon>Fusarium</taxon>
    </lineage>
</organism>
<dbReference type="Gene3D" id="3.40.50.300">
    <property type="entry name" value="P-loop containing nucleotide triphosphate hydrolases"/>
    <property type="match status" value="1"/>
</dbReference>
<dbReference type="SMART" id="SM00382">
    <property type="entry name" value="AAA"/>
    <property type="match status" value="1"/>
</dbReference>
<dbReference type="OrthoDB" id="10042665at2759"/>
<dbReference type="GO" id="GO:0005524">
    <property type="term" value="F:ATP binding"/>
    <property type="evidence" value="ECO:0007669"/>
    <property type="project" value="InterPro"/>
</dbReference>
<evidence type="ECO:0000313" key="4">
    <source>
        <dbReference type="Proteomes" id="UP001152049"/>
    </source>
</evidence>
<feature type="region of interest" description="Disordered" evidence="1">
    <location>
        <begin position="319"/>
        <end position="338"/>
    </location>
</feature>
<feature type="domain" description="AAA+ ATPase" evidence="2">
    <location>
        <begin position="743"/>
        <end position="874"/>
    </location>
</feature>
<dbReference type="InterPro" id="IPR027417">
    <property type="entry name" value="P-loop_NTPase"/>
</dbReference>
<feature type="region of interest" description="Disordered" evidence="1">
    <location>
        <begin position="165"/>
        <end position="196"/>
    </location>
</feature>
<feature type="compositionally biased region" description="Low complexity" evidence="1">
    <location>
        <begin position="1026"/>
        <end position="1035"/>
    </location>
</feature>